<keyword evidence="5" id="KW-1185">Reference proteome</keyword>
<dbReference type="Proteomes" id="UP000596661">
    <property type="component" value="Chromosome 2"/>
</dbReference>
<dbReference type="InterPro" id="IPR025836">
    <property type="entry name" value="Zn_knuckle_CX2CX4HX4C"/>
</dbReference>
<dbReference type="EMBL" id="UZAU01000244">
    <property type="status" value="NOT_ANNOTATED_CDS"/>
    <property type="molecule type" value="Genomic_DNA"/>
</dbReference>
<protein>
    <recommendedName>
        <fullName evidence="3">CCHC-type domain-containing protein</fullName>
    </recommendedName>
</protein>
<dbReference type="InterPro" id="IPR025558">
    <property type="entry name" value="DUF4283"/>
</dbReference>
<proteinExistence type="predicted"/>
<dbReference type="Pfam" id="PF14111">
    <property type="entry name" value="DUF4283"/>
    <property type="match status" value="1"/>
</dbReference>
<dbReference type="EnsemblPlants" id="evm.model.02.3213">
    <property type="protein sequence ID" value="cds.evm.model.02.3213"/>
    <property type="gene ID" value="evm.TU.02.3213"/>
</dbReference>
<keyword evidence="1" id="KW-0479">Metal-binding</keyword>
<feature type="region of interest" description="Disordered" evidence="2">
    <location>
        <begin position="410"/>
        <end position="439"/>
    </location>
</feature>
<dbReference type="PANTHER" id="PTHR31286:SF167">
    <property type="entry name" value="OS09G0268800 PROTEIN"/>
    <property type="match status" value="1"/>
</dbReference>
<reference evidence="4" key="1">
    <citation type="submission" date="2018-11" db="EMBL/GenBank/DDBJ databases">
        <authorList>
            <person name="Grassa J C."/>
        </authorList>
    </citation>
    <scope>NUCLEOTIDE SEQUENCE [LARGE SCALE GENOMIC DNA]</scope>
</reference>
<dbReference type="GO" id="GO:0008270">
    <property type="term" value="F:zinc ion binding"/>
    <property type="evidence" value="ECO:0007669"/>
    <property type="project" value="UniProtKB-KW"/>
</dbReference>
<dbReference type="Pfam" id="PF14392">
    <property type="entry name" value="zf-CCHC_4"/>
    <property type="match status" value="1"/>
</dbReference>
<evidence type="ECO:0000256" key="1">
    <source>
        <dbReference type="PROSITE-ProRule" id="PRU00047"/>
    </source>
</evidence>
<accession>A0A803P0D7</accession>
<organism evidence="4 5">
    <name type="scientific">Cannabis sativa</name>
    <name type="common">Hemp</name>
    <name type="synonym">Marijuana</name>
    <dbReference type="NCBI Taxonomy" id="3483"/>
    <lineage>
        <taxon>Eukaryota</taxon>
        <taxon>Viridiplantae</taxon>
        <taxon>Streptophyta</taxon>
        <taxon>Embryophyta</taxon>
        <taxon>Tracheophyta</taxon>
        <taxon>Spermatophyta</taxon>
        <taxon>Magnoliopsida</taxon>
        <taxon>eudicotyledons</taxon>
        <taxon>Gunneridae</taxon>
        <taxon>Pentapetalae</taxon>
        <taxon>rosids</taxon>
        <taxon>fabids</taxon>
        <taxon>Rosales</taxon>
        <taxon>Cannabaceae</taxon>
        <taxon>Cannabis</taxon>
    </lineage>
</organism>
<evidence type="ECO:0000256" key="2">
    <source>
        <dbReference type="SAM" id="MobiDB-lite"/>
    </source>
</evidence>
<dbReference type="PANTHER" id="PTHR31286">
    <property type="entry name" value="GLYCINE-RICH CELL WALL STRUCTURAL PROTEIN 1.8-LIKE"/>
    <property type="match status" value="1"/>
</dbReference>
<keyword evidence="1" id="KW-0863">Zinc-finger</keyword>
<evidence type="ECO:0000313" key="4">
    <source>
        <dbReference type="EnsemblPlants" id="cds.evm.model.02.3213"/>
    </source>
</evidence>
<dbReference type="AlphaFoldDB" id="A0A803P0D7"/>
<reference evidence="4" key="2">
    <citation type="submission" date="2021-03" db="UniProtKB">
        <authorList>
            <consortium name="EnsemblPlants"/>
        </authorList>
    </citation>
    <scope>IDENTIFICATION</scope>
</reference>
<dbReference type="InterPro" id="IPR040256">
    <property type="entry name" value="At4g02000-like"/>
</dbReference>
<name>A0A803P0D7_CANSA</name>
<dbReference type="Gramene" id="evm.model.02.3213">
    <property type="protein sequence ID" value="cds.evm.model.02.3213"/>
    <property type="gene ID" value="evm.TU.02.3213"/>
</dbReference>
<dbReference type="GO" id="GO:0003676">
    <property type="term" value="F:nucleic acid binding"/>
    <property type="evidence" value="ECO:0007669"/>
    <property type="project" value="InterPro"/>
</dbReference>
<dbReference type="OMA" id="TEMWERI"/>
<evidence type="ECO:0000259" key="3">
    <source>
        <dbReference type="PROSITE" id="PS50158"/>
    </source>
</evidence>
<feature type="domain" description="CCHC-type" evidence="3">
    <location>
        <begin position="214"/>
        <end position="229"/>
    </location>
</feature>
<dbReference type="InterPro" id="IPR001878">
    <property type="entry name" value="Znf_CCHC"/>
</dbReference>
<feature type="compositionally biased region" description="Basic and acidic residues" evidence="2">
    <location>
        <begin position="413"/>
        <end position="439"/>
    </location>
</feature>
<feature type="region of interest" description="Disordered" evidence="2">
    <location>
        <begin position="457"/>
        <end position="481"/>
    </location>
</feature>
<dbReference type="PROSITE" id="PS50158">
    <property type="entry name" value="ZF_CCHC"/>
    <property type="match status" value="1"/>
</dbReference>
<evidence type="ECO:0000313" key="5">
    <source>
        <dbReference type="Proteomes" id="UP000596661"/>
    </source>
</evidence>
<keyword evidence="1" id="KW-0862">Zinc</keyword>
<sequence>MVTMGSGDVDDLVNMTNKLGVEAEEDWDENEEAATEFGEHTLLGRIVAKREMTAKLFQSIFSRMWKMVDNWKMKIVDKQRDKGVVQINFNSRGDAKVILNKQPWIFNGGMLILEEWPSTGNWKDAKLDKVYCWTRIRGFPLKSFTLTNVRRIGEMAGEVTDIRWSTTQQVMLNGYVRVRIGFPIGRSIFVGRFIPAGGNKTWIQIKFERLPILCYKCGIWGHEQAECTREEVVVVDDAGRQMPKYGNWLNEDDPTPNCIMAFDQSICHMVAGGGTDVSQLRGQREGGVTIGDENRRDTSILLEDNGVGSAGDGQTNCRKQTVHSSVSQTVMGVMQSGVENMGQSSYVDHFMGGDVLTYGKQPMQSTVGPINIKNINGLDGMGSTSKGLMDNTNRPTIGQEREDALHIGQEGEVDARGHEAEVKKRKSDNRLSQEEVGRDRRAQIKGKQILGVDGDVEAENDHEGGSNGGIATMAKTTRGQRKKVSIKNRARQLSGRHSRVVQGVSQSMMGKETKGIADGNSLDGNFVFGVK</sequence>